<dbReference type="Gene3D" id="2.130.10.10">
    <property type="entry name" value="YVTN repeat-like/Quinoprotein amine dehydrogenase"/>
    <property type="match status" value="1"/>
</dbReference>
<dbReference type="PROSITE" id="PS50082">
    <property type="entry name" value="WD_REPEATS_2"/>
    <property type="match status" value="1"/>
</dbReference>
<dbReference type="PANTHER" id="PTHR18359:SF0">
    <property type="entry name" value="U3 SMALL NUCLEOLAR RNA-ASSOCIATED PROTEIN 18 HOMOLOG"/>
    <property type="match status" value="1"/>
</dbReference>
<dbReference type="GO" id="GO:0034388">
    <property type="term" value="C:Pwp2p-containing subcomplex of 90S preribosome"/>
    <property type="evidence" value="ECO:0007669"/>
    <property type="project" value="TreeGrafter"/>
</dbReference>
<gene>
    <name evidence="9" type="ORF">MAM_01975</name>
</gene>
<evidence type="ECO:0000256" key="3">
    <source>
        <dbReference type="ARBA" id="ARBA00022574"/>
    </source>
</evidence>
<dbReference type="PROSITE" id="PS50294">
    <property type="entry name" value="WD_REPEATS_REGION"/>
    <property type="match status" value="1"/>
</dbReference>
<evidence type="ECO:0000313" key="10">
    <source>
        <dbReference type="Proteomes" id="UP000030816"/>
    </source>
</evidence>
<evidence type="ECO:0000256" key="8">
    <source>
        <dbReference type="SAM" id="MobiDB-lite"/>
    </source>
</evidence>
<reference evidence="9 10" key="1">
    <citation type="journal article" date="2014" name="Proc. Natl. Acad. Sci. U.S.A.">
        <title>Trajectory and genomic determinants of fungal-pathogen speciation and host adaptation.</title>
        <authorList>
            <person name="Hu X."/>
            <person name="Xiao G."/>
            <person name="Zheng P."/>
            <person name="Shang Y."/>
            <person name="Su Y."/>
            <person name="Zhang X."/>
            <person name="Liu X."/>
            <person name="Zhan S."/>
            <person name="St Leger R.J."/>
            <person name="Wang C."/>
        </authorList>
    </citation>
    <scope>NUCLEOTIDE SEQUENCE [LARGE SCALE GENOMIC DNA]</scope>
    <source>
        <strain evidence="9 10">ARSEF 1941</strain>
    </source>
</reference>
<dbReference type="InterPro" id="IPR015943">
    <property type="entry name" value="WD40/YVTN_repeat-like_dom_sf"/>
</dbReference>
<sequence length="587" mass="63890">MANTEDDLASDQESLESELSSDHEADTPPTGNKRASIFDKDSGEEELERLVLGNKTGFRENLFKNGTITDEDDVDDDDAEIGATDAFGLEDVDDADLFVLDTGTGGARLPQAPAAKTEAGDAPAWEDSDDERLVVSLCGTNRLRKLRLAPADDLVSGSEYSRRLRQQFLRLNPAPAWANQTAGRACKRRRRASAASDSSSGSVGDSDSDSDAEVSAQPLDAFLRDVKQLAGLGAARKRRLRPEVVDIQRTREIPDKHRAPVECLSFHPEYPVLLSASAASVLFLHHVAPDAQPTPNPRLTSVQVKQVDVRRAEFLHPQGDKIFFGGRRKYFHHWDLPSGTVQKTTQVTGHRLEHKTMERFKLSPCGRYMGIVASTKKGGGVVNVVSVASTQWIAAARLCSRHGVADFAWWSNGDGMTILGRDGQVGEYSMESRGFVGIWHDQGCIGGVVVGLGGHGGPRALGEDRWVAVGSNSGIANIYDRSVLVASQRDGEVAVKERPTPTRTLEQLVTPITVLAFSPDGQLLAFGSRAKKDALRLVHLPSCTVYRNWPTEQTPLGRITCVAFGRDSDLLAVANDSGKIRLWHIRS</sequence>
<comment type="similarity">
    <text evidence="6">Belongs to the WD repeat UTP18 family.</text>
</comment>
<proteinExistence type="inferred from homology"/>
<feature type="repeat" description="WD" evidence="7">
    <location>
        <begin position="559"/>
        <end position="587"/>
    </location>
</feature>
<evidence type="ECO:0000313" key="9">
    <source>
        <dbReference type="EMBL" id="KHO00052.1"/>
    </source>
</evidence>
<comment type="caution">
    <text evidence="9">The sequence shown here is derived from an EMBL/GenBank/DDBJ whole genome shotgun (WGS) entry which is preliminary data.</text>
</comment>
<dbReference type="STRING" id="1081103.A0A0B2WVB1"/>
<accession>A0A0B2WVB1</accession>
<dbReference type="EMBL" id="AZHE01000003">
    <property type="protein sequence ID" value="KHO00052.1"/>
    <property type="molecule type" value="Genomic_DNA"/>
</dbReference>
<dbReference type="Pfam" id="PF00400">
    <property type="entry name" value="WD40"/>
    <property type="match status" value="1"/>
</dbReference>
<dbReference type="GO" id="GO:0032040">
    <property type="term" value="C:small-subunit processome"/>
    <property type="evidence" value="ECO:0007669"/>
    <property type="project" value="TreeGrafter"/>
</dbReference>
<keyword evidence="2" id="KW-0698">rRNA processing</keyword>
<dbReference type="InterPro" id="IPR001680">
    <property type="entry name" value="WD40_rpt"/>
</dbReference>
<dbReference type="PANTHER" id="PTHR18359">
    <property type="entry name" value="WD-REPEAT PROTEIN-RELATED"/>
    <property type="match status" value="1"/>
</dbReference>
<name>A0A0B2WVB1_METAS</name>
<dbReference type="OrthoDB" id="1935146at2759"/>
<evidence type="ECO:0000256" key="6">
    <source>
        <dbReference type="ARBA" id="ARBA00025767"/>
    </source>
</evidence>
<dbReference type="RefSeq" id="XP_040681117.1">
    <property type="nucleotide sequence ID" value="XM_040820774.1"/>
</dbReference>
<feature type="region of interest" description="Disordered" evidence="8">
    <location>
        <begin position="180"/>
        <end position="213"/>
    </location>
</feature>
<keyword evidence="10" id="KW-1185">Reference proteome</keyword>
<protein>
    <submittedName>
        <fullName evidence="9">WD domain, G-beta repeat containing protein</fullName>
    </submittedName>
</protein>
<evidence type="ECO:0000256" key="1">
    <source>
        <dbReference type="ARBA" id="ARBA00004604"/>
    </source>
</evidence>
<keyword evidence="4" id="KW-0677">Repeat</keyword>
<dbReference type="Proteomes" id="UP000030816">
    <property type="component" value="Unassembled WGS sequence"/>
</dbReference>
<dbReference type="SUPFAM" id="SSF50978">
    <property type="entry name" value="WD40 repeat-like"/>
    <property type="match status" value="1"/>
</dbReference>
<dbReference type="SMART" id="SM00320">
    <property type="entry name" value="WD40"/>
    <property type="match status" value="4"/>
</dbReference>
<organism evidence="9 10">
    <name type="scientific">Metarhizium album (strain ARSEF 1941)</name>
    <dbReference type="NCBI Taxonomy" id="1081103"/>
    <lineage>
        <taxon>Eukaryota</taxon>
        <taxon>Fungi</taxon>
        <taxon>Dikarya</taxon>
        <taxon>Ascomycota</taxon>
        <taxon>Pezizomycotina</taxon>
        <taxon>Sordariomycetes</taxon>
        <taxon>Hypocreomycetidae</taxon>
        <taxon>Hypocreales</taxon>
        <taxon>Clavicipitaceae</taxon>
        <taxon>Metarhizium</taxon>
    </lineage>
</organism>
<dbReference type="AlphaFoldDB" id="A0A0B2WVB1"/>
<keyword evidence="5" id="KW-0539">Nucleus</keyword>
<feature type="compositionally biased region" description="Low complexity" evidence="8">
    <location>
        <begin position="193"/>
        <end position="205"/>
    </location>
</feature>
<keyword evidence="3 7" id="KW-0853">WD repeat</keyword>
<evidence type="ECO:0000256" key="5">
    <source>
        <dbReference type="ARBA" id="ARBA00023242"/>
    </source>
</evidence>
<dbReference type="InterPro" id="IPR045161">
    <property type="entry name" value="Utp18"/>
</dbReference>
<dbReference type="HOGENOM" id="CLU_011055_1_0_1"/>
<dbReference type="InterPro" id="IPR036322">
    <property type="entry name" value="WD40_repeat_dom_sf"/>
</dbReference>
<evidence type="ECO:0000256" key="4">
    <source>
        <dbReference type="ARBA" id="ARBA00022737"/>
    </source>
</evidence>
<evidence type="ECO:0000256" key="7">
    <source>
        <dbReference type="PROSITE-ProRule" id="PRU00221"/>
    </source>
</evidence>
<feature type="compositionally biased region" description="Acidic residues" evidence="8">
    <location>
        <begin position="1"/>
        <end position="16"/>
    </location>
</feature>
<comment type="subcellular location">
    <subcellularLocation>
        <location evidence="1">Nucleus</location>
        <location evidence="1">Nucleolus</location>
    </subcellularLocation>
</comment>
<evidence type="ECO:0000256" key="2">
    <source>
        <dbReference type="ARBA" id="ARBA00022552"/>
    </source>
</evidence>
<dbReference type="GO" id="GO:0006364">
    <property type="term" value="P:rRNA processing"/>
    <property type="evidence" value="ECO:0007669"/>
    <property type="project" value="UniProtKB-KW"/>
</dbReference>
<dbReference type="GeneID" id="63736430"/>
<feature type="region of interest" description="Disordered" evidence="8">
    <location>
        <begin position="1"/>
        <end position="44"/>
    </location>
</feature>
<dbReference type="FunFam" id="2.130.10.10:FF:000549">
    <property type="entry name" value="Small nucleolar ribonucleoprotein complex subunit"/>
    <property type="match status" value="1"/>
</dbReference>